<sequence length="116" mass="12750">MSGHRVLIALRGNEVAWRFDKTAEALVCAIDDDGTVTSQSEIIFACYSAEDLCEYVLAHNIDTVVAGGMEEEYYHYLRWKRVDVIDNVAGELGPVLERLAGGRLSSGDILFPQGEG</sequence>
<protein>
    <submittedName>
        <fullName evidence="1">Dinitrogenase iron-molybdenum cofactor biosynthesis protein</fullName>
    </submittedName>
</protein>
<keyword evidence="2" id="KW-1185">Reference proteome</keyword>
<comment type="caution">
    <text evidence="1">The sequence shown here is derived from an EMBL/GenBank/DDBJ whole genome shotgun (WGS) entry which is preliminary data.</text>
</comment>
<dbReference type="RefSeq" id="WP_160960802.1">
    <property type="nucleotide sequence ID" value="NZ_WVUD01000015.1"/>
</dbReference>
<evidence type="ECO:0000313" key="1">
    <source>
        <dbReference type="EMBL" id="MYL83494.1"/>
    </source>
</evidence>
<reference evidence="1 2" key="1">
    <citation type="submission" date="2020-01" db="EMBL/GenBank/DDBJ databases">
        <title>Genome sequence of Desulfovibrio aerotolerans DSM 16695(T).</title>
        <authorList>
            <person name="Karnachuk O."/>
            <person name="Avakyan M."/>
            <person name="Mardanov A."/>
            <person name="Kadnikov V."/>
            <person name="Ravin N."/>
        </authorList>
    </citation>
    <scope>NUCLEOTIDE SEQUENCE [LARGE SCALE GENOMIC DNA]</scope>
    <source>
        <strain evidence="1 2">DSM 16695</strain>
    </source>
</reference>
<dbReference type="OrthoDB" id="5457537at2"/>
<evidence type="ECO:0000313" key="2">
    <source>
        <dbReference type="Proteomes" id="UP000482487"/>
    </source>
</evidence>
<organism evidence="1 2">
    <name type="scientific">Solidesulfovibrio aerotolerans</name>
    <dbReference type="NCBI Taxonomy" id="295255"/>
    <lineage>
        <taxon>Bacteria</taxon>
        <taxon>Pseudomonadati</taxon>
        <taxon>Thermodesulfobacteriota</taxon>
        <taxon>Desulfovibrionia</taxon>
        <taxon>Desulfovibrionales</taxon>
        <taxon>Desulfovibrionaceae</taxon>
        <taxon>Solidesulfovibrio</taxon>
    </lineage>
</organism>
<accession>A0A7C9MVC9</accession>
<gene>
    <name evidence="1" type="ORF">GTA51_10195</name>
</gene>
<name>A0A7C9MVC9_9BACT</name>
<dbReference type="Proteomes" id="UP000482487">
    <property type="component" value="Unassembled WGS sequence"/>
</dbReference>
<dbReference type="InterPro" id="IPR036105">
    <property type="entry name" value="DiNase_FeMo-co_biosyn_sf"/>
</dbReference>
<proteinExistence type="predicted"/>
<dbReference type="SUPFAM" id="SSF53146">
    <property type="entry name" value="Nitrogenase accessory factor-like"/>
    <property type="match status" value="1"/>
</dbReference>
<dbReference type="Gene3D" id="3.30.420.130">
    <property type="entry name" value="Dinitrogenase iron-molybdenum cofactor biosynthesis domain"/>
    <property type="match status" value="1"/>
</dbReference>
<dbReference type="AlphaFoldDB" id="A0A7C9MVC9"/>
<dbReference type="EMBL" id="WVUD01000015">
    <property type="protein sequence ID" value="MYL83494.1"/>
    <property type="molecule type" value="Genomic_DNA"/>
</dbReference>